<evidence type="ECO:0000256" key="16">
    <source>
        <dbReference type="SAM" id="MobiDB-lite"/>
    </source>
</evidence>
<dbReference type="PhylomeDB" id="A0A060T240"/>
<dbReference type="FunFam" id="3.90.850.10:FF:000009">
    <property type="entry name" value="Fumarylacetoacetase"/>
    <property type="match status" value="1"/>
</dbReference>
<feature type="compositionally biased region" description="Basic and acidic residues" evidence="16">
    <location>
        <begin position="481"/>
        <end position="497"/>
    </location>
</feature>
<sequence>MSWISISATSPFSLRNIPFGVVSTAARSTPRPAVAIGEYVLDLAEFSAGGGFSKLSELSDTTVFEKETNLNAFAALGRSVHGKVRNYLQQVLTKNGPYPDVLENNFQLQKSALLPASQTKNHMPMAIGDYTDFYVGKNHAYNCGVLFRGPDNALQPNYYHLPVGYHGRASSVVLSGTPLHRPIGQILENPTATPKKPVLAPCRRLDYELELAAFISVPNNLGERVSIDQAEDHIFGYVMMNDWSARDVQAWEYVPLGPFTAKNFGTSISPWVVLHDALEPFRTTPLPRPEPPLEYLQEKRQDSVFNINLQVDIETEKGSKATVSKGNAKYMLFSFPQMVAHHTITGCNLNPGDLFGSGTLSTEDRSGLGSLLELSHGGKEPIEIGSEKRTFLQDGDTVTFLAVADDGSDKGLVGFGPVSGKILPALFECKRRKIKVSTSHTTFCRSCFSNQCNGLRPCQRCSHLRLDCVYPSGPHVRRRVRQNERERKQEAHHERRSSVVNSTNNNNEPAKEDQESWEKISCNVDLSPNVPTTFYNIKSRMDDDGSSVDNSAGAFGSGNLISDSNSESAAPNSCESKPTVEPPIVDGGPIHNNDSPPQSDGTSGHGTLWGIPPEDAKKMLESYDSEVNCLYPMFREGELVRKYEEAFLSYSLQGKIDEQDPTLQFVKLGLGCGSTILDIHKQAAAKLSEDVIHAATSVMNKAADLNMLILLLMIHQYEFHCDMGTICYRTLGFASVVALELGLYRAADLQKKEGLSAAQKEFGRLVFWCLYVMDRRLAIYTKRPCVLDDEDIDQKLPRYYGTEYMPFASSEDMVRATHLTYMIYYSQIAGKFLKGDPSGKSAEHFESLLKQWQQSLPPELNISNFSNSPPGFSRKLSAMLYFKLNLILLNIYMSKKSETYSFQAVDAARKVIRKLTKLYFETGMYTSCEIQYNHFLVTALEVLYSAANREPATYGDLCAHEIQLAHKLIKIILKTSRSEKRGTIWSLITSFAVKLGMNTSQRRITDEPSSKSSNTSFKIEQLDDPGAGTVSATIEEIRSPGVTAGGGPSPWSPKSDIFSFSSIDKSEMSPFPKHSLGSQVSKDQLLSLLGHLYGQTSSTGSDDASEDPKLSIHSLMRPQSPFGFRNSPLSPSPSDDVLYQALNDLLSTPPQA</sequence>
<proteinExistence type="inferred from homology"/>
<comment type="similarity">
    <text evidence="4">Belongs to the FAH family.</text>
</comment>
<evidence type="ECO:0000256" key="12">
    <source>
        <dbReference type="ARBA" id="ARBA00023242"/>
    </source>
</evidence>
<feature type="binding site" evidence="14">
    <location>
        <position position="249"/>
    </location>
    <ligand>
        <name>substrate</name>
    </ligand>
</feature>
<evidence type="ECO:0000313" key="18">
    <source>
        <dbReference type="EMBL" id="CDP34859.1"/>
    </source>
</evidence>
<evidence type="ECO:0000256" key="10">
    <source>
        <dbReference type="ARBA" id="ARBA00022878"/>
    </source>
</evidence>
<feature type="binding site" evidence="15">
    <location>
        <position position="210"/>
    </location>
    <ligand>
        <name>Ca(2+)</name>
        <dbReference type="ChEBI" id="CHEBI:29108"/>
    </ligand>
</feature>
<feature type="binding site" evidence="14">
    <location>
        <position position="134"/>
    </location>
    <ligand>
        <name>substrate</name>
    </ligand>
</feature>
<dbReference type="Pfam" id="PF04082">
    <property type="entry name" value="Fungal_trans"/>
    <property type="match status" value="1"/>
</dbReference>
<name>A0A060T240_BLAAD</name>
<dbReference type="GO" id="GO:0000981">
    <property type="term" value="F:DNA-binding transcription factor activity, RNA polymerase II-specific"/>
    <property type="evidence" value="ECO:0007669"/>
    <property type="project" value="InterPro"/>
</dbReference>
<evidence type="ECO:0000256" key="5">
    <source>
        <dbReference type="ARBA" id="ARBA00012094"/>
    </source>
</evidence>
<dbReference type="GO" id="GO:0003677">
    <property type="term" value="F:DNA binding"/>
    <property type="evidence" value="ECO:0007669"/>
    <property type="project" value="InterPro"/>
</dbReference>
<dbReference type="InterPro" id="IPR015377">
    <property type="entry name" value="Fumarylacetoacetase_N"/>
</dbReference>
<dbReference type="InterPro" id="IPR036462">
    <property type="entry name" value="Fumarylacetoacetase_N_sf"/>
</dbReference>
<feature type="region of interest" description="Disordered" evidence="16">
    <location>
        <begin position="1002"/>
        <end position="1026"/>
    </location>
</feature>
<dbReference type="InterPro" id="IPR005959">
    <property type="entry name" value="Fumarylacetoacetase"/>
</dbReference>
<evidence type="ECO:0000256" key="14">
    <source>
        <dbReference type="PIRSR" id="PIRSR605959-2"/>
    </source>
</evidence>
<dbReference type="SUPFAM" id="SSF63433">
    <property type="entry name" value="Fumarylacetoacetate hydrolase, FAH, N-terminal domain"/>
    <property type="match status" value="1"/>
</dbReference>
<dbReference type="PANTHER" id="PTHR43069:SF2">
    <property type="entry name" value="FUMARYLACETOACETASE"/>
    <property type="match status" value="1"/>
</dbReference>
<keyword evidence="6 15" id="KW-0479">Metal-binding</keyword>
<dbReference type="InterPro" id="IPR011234">
    <property type="entry name" value="Fumarylacetoacetase-like_C"/>
</dbReference>
<evidence type="ECO:0000256" key="2">
    <source>
        <dbReference type="ARBA" id="ARBA00001946"/>
    </source>
</evidence>
<feature type="compositionally biased region" description="Polar residues" evidence="16">
    <location>
        <begin position="559"/>
        <end position="576"/>
    </location>
</feature>
<feature type="binding site" evidence="15">
    <location>
        <position position="242"/>
    </location>
    <ligand>
        <name>Mg(2+)</name>
        <dbReference type="ChEBI" id="CHEBI:18420"/>
    </ligand>
</feature>
<evidence type="ECO:0000256" key="15">
    <source>
        <dbReference type="PIRSR" id="PIRSR605959-3"/>
    </source>
</evidence>
<feature type="binding site" evidence="15">
    <location>
        <position position="266"/>
    </location>
    <ligand>
        <name>Mg(2+)</name>
        <dbReference type="ChEBI" id="CHEBI:18420"/>
    </ligand>
</feature>
<dbReference type="Pfam" id="PF01557">
    <property type="entry name" value="FAA_hydrolase"/>
    <property type="match status" value="1"/>
</dbReference>
<feature type="binding site" evidence="14">
    <location>
        <position position="148"/>
    </location>
    <ligand>
        <name>substrate</name>
    </ligand>
</feature>
<evidence type="ECO:0000256" key="4">
    <source>
        <dbReference type="ARBA" id="ARBA00010211"/>
    </source>
</evidence>
<feature type="region of interest" description="Disordered" evidence="16">
    <location>
        <begin position="479"/>
        <end position="518"/>
    </location>
</feature>
<feature type="binding site" evidence="14">
    <location>
        <position position="359"/>
    </location>
    <ligand>
        <name>substrate</name>
    </ligand>
</feature>
<keyword evidence="10" id="KW-0828">Tyrosine catabolism</keyword>
<dbReference type="InterPro" id="IPR007219">
    <property type="entry name" value="XnlR_reg_dom"/>
</dbReference>
<dbReference type="InterPro" id="IPR001138">
    <property type="entry name" value="Zn2Cys6_DnaBD"/>
</dbReference>
<dbReference type="Gene3D" id="3.90.850.10">
    <property type="entry name" value="Fumarylacetoacetase-like, C-terminal domain"/>
    <property type="match status" value="1"/>
</dbReference>
<feature type="binding site" evidence="14">
    <location>
        <position position="253"/>
    </location>
    <ligand>
        <name>substrate</name>
    </ligand>
</feature>
<evidence type="ECO:0000256" key="9">
    <source>
        <dbReference type="ARBA" id="ARBA00022842"/>
    </source>
</evidence>
<dbReference type="EMBL" id="HG937693">
    <property type="protein sequence ID" value="CDP34859.1"/>
    <property type="molecule type" value="Genomic_DNA"/>
</dbReference>
<reference evidence="18" key="2">
    <citation type="submission" date="2014-06" db="EMBL/GenBank/DDBJ databases">
        <title>The complete genome of Blastobotrys (Arxula) adeninivorans LS3 - a yeast of biotechnological interest.</title>
        <authorList>
            <person name="Kunze G."/>
            <person name="Gaillardin C."/>
            <person name="Czernicka M."/>
            <person name="Durrens P."/>
            <person name="Martin T."/>
            <person name="Boer E."/>
            <person name="Gabaldon T."/>
            <person name="Cruz J."/>
            <person name="Talla E."/>
            <person name="Marck C."/>
            <person name="Goffeau A."/>
            <person name="Barbe V."/>
            <person name="Baret P."/>
            <person name="Baronian K."/>
            <person name="Beier S."/>
            <person name="Bleykasten C."/>
            <person name="Bode R."/>
            <person name="Casaregola S."/>
            <person name="Despons L."/>
            <person name="Fairhead C."/>
            <person name="Giersberg M."/>
            <person name="Gierski P."/>
            <person name="Hahnel U."/>
            <person name="Hartmann A."/>
            <person name="Jankowska D."/>
            <person name="Jubin C."/>
            <person name="Jung P."/>
            <person name="Lafontaine I."/>
            <person name="Leh-Louis V."/>
            <person name="Lemaire M."/>
            <person name="Marcet-Houben M."/>
            <person name="Mascher M."/>
            <person name="Morel G."/>
            <person name="Richard G.-F."/>
            <person name="Riechen J."/>
            <person name="Sacerdot C."/>
            <person name="Sarkar A."/>
            <person name="Savel G."/>
            <person name="Schacherer J."/>
            <person name="Sherman D."/>
            <person name="Straub M.-L."/>
            <person name="Stein N."/>
            <person name="Thierry A."/>
            <person name="Trautwein-Schult A."/>
            <person name="Westhof E."/>
            <person name="Worch S."/>
            <person name="Dujon B."/>
            <person name="Souciet J.-L."/>
            <person name="Wincker P."/>
            <person name="Scholz U."/>
            <person name="Neuveglise N."/>
        </authorList>
    </citation>
    <scope>NUCLEOTIDE SEQUENCE</scope>
    <source>
        <strain evidence="18">LS3</strain>
    </source>
</reference>
<keyword evidence="12" id="KW-0539">Nucleus</keyword>
<feature type="active site" description="Proton acceptor" evidence="13">
    <location>
        <position position="139"/>
    </location>
</feature>
<dbReference type="CDD" id="cd12148">
    <property type="entry name" value="fungal_TF_MHR"/>
    <property type="match status" value="1"/>
</dbReference>
<feature type="binding site" evidence="15">
    <location>
        <position position="262"/>
    </location>
    <ligand>
        <name>Mg(2+)</name>
        <dbReference type="ChEBI" id="CHEBI:18420"/>
    </ligand>
</feature>
<evidence type="ECO:0000256" key="13">
    <source>
        <dbReference type="PIRSR" id="PIRSR605959-1"/>
    </source>
</evidence>
<feature type="region of interest" description="Disordered" evidence="16">
    <location>
        <begin position="537"/>
        <end position="611"/>
    </location>
</feature>
<feature type="binding site" evidence="15">
    <location>
        <position position="132"/>
    </location>
    <ligand>
        <name>Ca(2+)</name>
        <dbReference type="ChEBI" id="CHEBI:29108"/>
    </ligand>
</feature>
<evidence type="ECO:0000256" key="6">
    <source>
        <dbReference type="ARBA" id="ARBA00022723"/>
    </source>
</evidence>
<comment type="cofactor">
    <cofactor evidence="1 15">
        <name>Ca(2+)</name>
        <dbReference type="ChEBI" id="CHEBI:29108"/>
    </cofactor>
</comment>
<dbReference type="UniPathway" id="UPA00139">
    <property type="reaction ID" value="UER00341"/>
</dbReference>
<dbReference type="AlphaFoldDB" id="A0A060T240"/>
<dbReference type="GO" id="GO:0006351">
    <property type="term" value="P:DNA-templated transcription"/>
    <property type="evidence" value="ECO:0007669"/>
    <property type="project" value="InterPro"/>
</dbReference>
<reference evidence="18" key="1">
    <citation type="submission" date="2014-02" db="EMBL/GenBank/DDBJ databases">
        <authorList>
            <person name="Genoscope - CEA"/>
        </authorList>
    </citation>
    <scope>NUCLEOTIDE SEQUENCE</scope>
    <source>
        <strain evidence="18">LS3</strain>
    </source>
</reference>
<dbReference type="Pfam" id="PF09298">
    <property type="entry name" value="FAA_hydrolase_N"/>
    <property type="match status" value="1"/>
</dbReference>
<dbReference type="SMART" id="SM00906">
    <property type="entry name" value="Fungal_trans"/>
    <property type="match status" value="1"/>
</dbReference>
<dbReference type="CDD" id="cd00067">
    <property type="entry name" value="GAL4"/>
    <property type="match status" value="1"/>
</dbReference>
<dbReference type="NCBIfam" id="TIGR01266">
    <property type="entry name" value="fum_ac_acetase"/>
    <property type="match status" value="1"/>
</dbReference>
<dbReference type="GO" id="GO:1902000">
    <property type="term" value="P:homogentisate catabolic process"/>
    <property type="evidence" value="ECO:0007669"/>
    <property type="project" value="TreeGrafter"/>
</dbReference>
<dbReference type="GO" id="GO:0006559">
    <property type="term" value="P:L-phenylalanine catabolic process"/>
    <property type="evidence" value="ECO:0007669"/>
    <property type="project" value="UniProtKB-UniPathway"/>
</dbReference>
<accession>A0A060T240</accession>
<evidence type="ECO:0000256" key="8">
    <source>
        <dbReference type="ARBA" id="ARBA00022837"/>
    </source>
</evidence>
<comment type="cofactor">
    <cofactor evidence="2 15">
        <name>Mg(2+)</name>
        <dbReference type="ChEBI" id="CHEBI:18420"/>
    </cofactor>
</comment>
<evidence type="ECO:0000256" key="11">
    <source>
        <dbReference type="ARBA" id="ARBA00023232"/>
    </source>
</evidence>
<protein>
    <recommendedName>
        <fullName evidence="5">fumarylacetoacetase</fullName>
        <ecNumber evidence="5">3.7.1.2</ecNumber>
    </recommendedName>
</protein>
<dbReference type="SUPFAM" id="SSF56529">
    <property type="entry name" value="FAH"/>
    <property type="match status" value="1"/>
</dbReference>
<keyword evidence="8 15" id="KW-0106">Calcium</keyword>
<feature type="region of interest" description="Disordered" evidence="16">
    <location>
        <begin position="1096"/>
        <end position="1136"/>
    </location>
</feature>
<feature type="compositionally biased region" description="Polar residues" evidence="16">
    <location>
        <begin position="592"/>
        <end position="602"/>
    </location>
</feature>
<dbReference type="PANTHER" id="PTHR43069">
    <property type="entry name" value="FUMARYLACETOACETASE"/>
    <property type="match status" value="1"/>
</dbReference>
<gene>
    <name evidence="18" type="ORF">GNLVRS02_ARAD1C22088g</name>
</gene>
<dbReference type="GO" id="GO:0008270">
    <property type="term" value="F:zinc ion binding"/>
    <property type="evidence" value="ECO:0007669"/>
    <property type="project" value="InterPro"/>
</dbReference>
<dbReference type="Gene3D" id="2.30.30.230">
    <property type="entry name" value="Fumarylacetoacetase, N-terminal domain"/>
    <property type="match status" value="1"/>
</dbReference>
<keyword evidence="9 15" id="KW-0460">Magnesium</keyword>
<feature type="domain" description="Xylanolytic transcriptional activator regulatory" evidence="17">
    <location>
        <begin position="727"/>
        <end position="803"/>
    </location>
</feature>
<organism evidence="18">
    <name type="scientific">Blastobotrys adeninivorans</name>
    <name type="common">Yeast</name>
    <name type="synonym">Arxula adeninivorans</name>
    <dbReference type="NCBI Taxonomy" id="409370"/>
    <lineage>
        <taxon>Eukaryota</taxon>
        <taxon>Fungi</taxon>
        <taxon>Dikarya</taxon>
        <taxon>Ascomycota</taxon>
        <taxon>Saccharomycotina</taxon>
        <taxon>Dipodascomycetes</taxon>
        <taxon>Dipodascales</taxon>
        <taxon>Trichomonascaceae</taxon>
        <taxon>Blastobotrys</taxon>
    </lineage>
</organism>
<keyword evidence="7" id="KW-0378">Hydrolase</keyword>
<dbReference type="EC" id="3.7.1.2" evidence="5"/>
<evidence type="ECO:0000256" key="3">
    <source>
        <dbReference type="ARBA" id="ARBA00004782"/>
    </source>
</evidence>
<keyword evidence="11" id="KW-0585">Phenylalanine catabolism</keyword>
<evidence type="ECO:0000256" key="1">
    <source>
        <dbReference type="ARBA" id="ARBA00001913"/>
    </source>
</evidence>
<dbReference type="GO" id="GO:0004334">
    <property type="term" value="F:fumarylacetoacetase activity"/>
    <property type="evidence" value="ECO:0007669"/>
    <property type="project" value="UniProtKB-EC"/>
</dbReference>
<dbReference type="GO" id="GO:0006572">
    <property type="term" value="P:L-tyrosine catabolic process"/>
    <property type="evidence" value="ECO:0007669"/>
    <property type="project" value="UniProtKB-KW"/>
</dbReference>
<comment type="pathway">
    <text evidence="3">Amino-acid degradation; L-phenylalanine degradation; acetoacetate and fumarate from L-phenylalanine: step 6/6.</text>
</comment>
<feature type="binding site" evidence="15">
    <location>
        <position position="242"/>
    </location>
    <ligand>
        <name>Ca(2+)</name>
        <dbReference type="ChEBI" id="CHEBI:29108"/>
    </ligand>
</feature>
<feature type="binding site" evidence="15">
    <location>
        <position position="208"/>
    </location>
    <ligand>
        <name>Ca(2+)</name>
        <dbReference type="ChEBI" id="CHEBI:29108"/>
    </ligand>
</feature>
<feature type="compositionally biased region" description="Basic and acidic residues" evidence="16">
    <location>
        <begin position="509"/>
        <end position="518"/>
    </location>
</feature>
<evidence type="ECO:0000256" key="7">
    <source>
        <dbReference type="ARBA" id="ARBA00022801"/>
    </source>
</evidence>
<feature type="compositionally biased region" description="Low complexity" evidence="16">
    <location>
        <begin position="498"/>
        <end position="507"/>
    </location>
</feature>
<dbReference type="InterPro" id="IPR036663">
    <property type="entry name" value="Fumarylacetoacetase_C_sf"/>
</dbReference>
<evidence type="ECO:0000259" key="17">
    <source>
        <dbReference type="SMART" id="SM00906"/>
    </source>
</evidence>